<sequence>MARKKVKLAWIANDAARRATFKKRKKGIMKKVSELSTLCGVSACAIIYGPYEPEPEVWPSSSDAKRVLARFRSLPDMEQCKKMMNQEEFLRQRITKLKDQFKRQLKDNQEKDNTKLMYQCLAGHKALHELGLETLGDLAWLIEAKIKAIRDRIDLLSRTPPPAPLPPSDPPHPQYIITMPTTMDIRDQKIMRSNTAAATAAATREAKTEGGENNKMSSIEQQVAAMEALHAGQPPWFMDMNVMNHNEHMGFSANEMVMPYVDNNSWSNPFFP</sequence>
<dbReference type="GO" id="GO:0005634">
    <property type="term" value="C:nucleus"/>
    <property type="evidence" value="ECO:0007669"/>
    <property type="project" value="UniProtKB-SubCell"/>
</dbReference>
<feature type="domain" description="MADS-box" evidence="7">
    <location>
        <begin position="1"/>
        <end position="49"/>
    </location>
</feature>
<dbReference type="CDD" id="cd00266">
    <property type="entry name" value="MADS_SRF_like"/>
    <property type="match status" value="1"/>
</dbReference>
<gene>
    <name evidence="8" type="ORF">NE237_013347</name>
</gene>
<dbReference type="GO" id="GO:0000981">
    <property type="term" value="F:DNA-binding transcription factor activity, RNA polymerase II-specific"/>
    <property type="evidence" value="ECO:0007669"/>
    <property type="project" value="InterPro"/>
</dbReference>
<keyword evidence="5" id="KW-0539">Nucleus</keyword>
<evidence type="ECO:0000256" key="1">
    <source>
        <dbReference type="ARBA" id="ARBA00004123"/>
    </source>
</evidence>
<evidence type="ECO:0000256" key="2">
    <source>
        <dbReference type="ARBA" id="ARBA00023015"/>
    </source>
</evidence>
<dbReference type="GO" id="GO:0045944">
    <property type="term" value="P:positive regulation of transcription by RNA polymerase II"/>
    <property type="evidence" value="ECO:0007669"/>
    <property type="project" value="InterPro"/>
</dbReference>
<dbReference type="InterPro" id="IPR050142">
    <property type="entry name" value="MADS-box/MEF2_TF"/>
</dbReference>
<accession>A0A9Q0GZP9</accession>
<dbReference type="Pfam" id="PF00319">
    <property type="entry name" value="SRF-TF"/>
    <property type="match status" value="1"/>
</dbReference>
<keyword evidence="2" id="KW-0805">Transcription regulation</keyword>
<keyword evidence="6" id="KW-0175">Coiled coil</keyword>
<proteinExistence type="predicted"/>
<dbReference type="InterPro" id="IPR002100">
    <property type="entry name" value="TF_MADSbox"/>
</dbReference>
<dbReference type="OrthoDB" id="779403at2759"/>
<evidence type="ECO:0000313" key="8">
    <source>
        <dbReference type="EMBL" id="KAJ4956564.1"/>
    </source>
</evidence>
<comment type="caution">
    <text evidence="8">The sequence shown here is derived from an EMBL/GenBank/DDBJ whole genome shotgun (WGS) entry which is preliminary data.</text>
</comment>
<organism evidence="8 9">
    <name type="scientific">Protea cynaroides</name>
    <dbReference type="NCBI Taxonomy" id="273540"/>
    <lineage>
        <taxon>Eukaryota</taxon>
        <taxon>Viridiplantae</taxon>
        <taxon>Streptophyta</taxon>
        <taxon>Embryophyta</taxon>
        <taxon>Tracheophyta</taxon>
        <taxon>Spermatophyta</taxon>
        <taxon>Magnoliopsida</taxon>
        <taxon>Proteales</taxon>
        <taxon>Proteaceae</taxon>
        <taxon>Protea</taxon>
    </lineage>
</organism>
<dbReference type="InterPro" id="IPR033897">
    <property type="entry name" value="SRF-like_MADS-box"/>
</dbReference>
<dbReference type="GO" id="GO:0046983">
    <property type="term" value="F:protein dimerization activity"/>
    <property type="evidence" value="ECO:0007669"/>
    <property type="project" value="InterPro"/>
</dbReference>
<dbReference type="PANTHER" id="PTHR48019">
    <property type="entry name" value="SERUM RESPONSE FACTOR HOMOLOG"/>
    <property type="match status" value="1"/>
</dbReference>
<dbReference type="Proteomes" id="UP001141806">
    <property type="component" value="Unassembled WGS sequence"/>
</dbReference>
<protein>
    <recommendedName>
        <fullName evidence="7">MADS-box domain-containing protein</fullName>
    </recommendedName>
</protein>
<evidence type="ECO:0000313" key="9">
    <source>
        <dbReference type="Proteomes" id="UP001141806"/>
    </source>
</evidence>
<keyword evidence="4" id="KW-0804">Transcription</keyword>
<keyword evidence="3" id="KW-0238">DNA-binding</keyword>
<dbReference type="GO" id="GO:0000987">
    <property type="term" value="F:cis-regulatory region sequence-specific DNA binding"/>
    <property type="evidence" value="ECO:0007669"/>
    <property type="project" value="InterPro"/>
</dbReference>
<dbReference type="AlphaFoldDB" id="A0A9Q0GZP9"/>
<dbReference type="EMBL" id="JAMYWD010000011">
    <property type="protein sequence ID" value="KAJ4956564.1"/>
    <property type="molecule type" value="Genomic_DNA"/>
</dbReference>
<feature type="coiled-coil region" evidence="6">
    <location>
        <begin position="80"/>
        <end position="111"/>
    </location>
</feature>
<evidence type="ECO:0000256" key="3">
    <source>
        <dbReference type="ARBA" id="ARBA00023125"/>
    </source>
</evidence>
<dbReference type="Gene3D" id="3.40.1810.10">
    <property type="entry name" value="Transcription factor, MADS-box"/>
    <property type="match status" value="1"/>
</dbReference>
<evidence type="ECO:0000259" key="7">
    <source>
        <dbReference type="PROSITE" id="PS50066"/>
    </source>
</evidence>
<reference evidence="8" key="1">
    <citation type="journal article" date="2023" name="Plant J.">
        <title>The genome of the king protea, Protea cynaroides.</title>
        <authorList>
            <person name="Chang J."/>
            <person name="Duong T.A."/>
            <person name="Schoeman C."/>
            <person name="Ma X."/>
            <person name="Roodt D."/>
            <person name="Barker N."/>
            <person name="Li Z."/>
            <person name="Van de Peer Y."/>
            <person name="Mizrachi E."/>
        </authorList>
    </citation>
    <scope>NUCLEOTIDE SEQUENCE</scope>
    <source>
        <tissue evidence="8">Young leaves</tissue>
    </source>
</reference>
<dbReference type="SMART" id="SM00432">
    <property type="entry name" value="MADS"/>
    <property type="match status" value="1"/>
</dbReference>
<dbReference type="PRINTS" id="PR00404">
    <property type="entry name" value="MADSDOMAIN"/>
</dbReference>
<name>A0A9Q0GZP9_9MAGN</name>
<evidence type="ECO:0000256" key="6">
    <source>
        <dbReference type="SAM" id="Coils"/>
    </source>
</evidence>
<comment type="subcellular location">
    <subcellularLocation>
        <location evidence="1">Nucleus</location>
    </subcellularLocation>
</comment>
<dbReference type="SUPFAM" id="SSF55455">
    <property type="entry name" value="SRF-like"/>
    <property type="match status" value="1"/>
</dbReference>
<evidence type="ECO:0000256" key="4">
    <source>
        <dbReference type="ARBA" id="ARBA00023163"/>
    </source>
</evidence>
<dbReference type="PROSITE" id="PS50066">
    <property type="entry name" value="MADS_BOX_2"/>
    <property type="match status" value="1"/>
</dbReference>
<dbReference type="InterPro" id="IPR036879">
    <property type="entry name" value="TF_MADSbox_sf"/>
</dbReference>
<keyword evidence="9" id="KW-1185">Reference proteome</keyword>
<evidence type="ECO:0000256" key="5">
    <source>
        <dbReference type="ARBA" id="ARBA00023242"/>
    </source>
</evidence>
<dbReference type="FunFam" id="3.40.1810.10:FF:000018">
    <property type="entry name" value="agamous-like MADS-box protein AGL80"/>
    <property type="match status" value="1"/>
</dbReference>